<feature type="compositionally biased region" description="Basic and acidic residues" evidence="4">
    <location>
        <begin position="143"/>
        <end position="156"/>
    </location>
</feature>
<reference evidence="6 8" key="1">
    <citation type="submission" date="2017-01" db="EMBL/GenBank/DDBJ databases">
        <authorList>
            <person name="Mah S.A."/>
            <person name="Swanson W.J."/>
            <person name="Moy G.W."/>
            <person name="Vacquier V.D."/>
        </authorList>
    </citation>
    <scope>NUCLEOTIDE SEQUENCE [LARGE SCALE GENOMIC DNA]</scope>
    <source>
        <strain evidence="6 8">GSMNP</strain>
    </source>
</reference>
<name>A0A1R1X5B2_9FUNG</name>
<dbReference type="InterPro" id="IPR036910">
    <property type="entry name" value="HMG_box_dom_sf"/>
</dbReference>
<dbReference type="AlphaFoldDB" id="A0A1R1X5B2"/>
<dbReference type="PANTHER" id="PTHR46040:SF3">
    <property type="entry name" value="HIGH MOBILITY GROUP PROTEIN 2"/>
    <property type="match status" value="1"/>
</dbReference>
<dbReference type="PROSITE" id="PS50118">
    <property type="entry name" value="HMG_BOX_2"/>
    <property type="match status" value="1"/>
</dbReference>
<evidence type="ECO:0000313" key="6">
    <source>
        <dbReference type="EMBL" id="OMJ09821.1"/>
    </source>
</evidence>
<feature type="DNA-binding region" description="HMG box" evidence="3">
    <location>
        <begin position="157"/>
        <end position="225"/>
    </location>
</feature>
<feature type="region of interest" description="Disordered" evidence="4">
    <location>
        <begin position="88"/>
        <end position="161"/>
    </location>
</feature>
<accession>A0A1R1X5B2</accession>
<evidence type="ECO:0000256" key="4">
    <source>
        <dbReference type="SAM" id="MobiDB-lite"/>
    </source>
</evidence>
<dbReference type="GO" id="GO:0003677">
    <property type="term" value="F:DNA binding"/>
    <property type="evidence" value="ECO:0007669"/>
    <property type="project" value="UniProtKB-UniRule"/>
</dbReference>
<dbReference type="GO" id="GO:0010468">
    <property type="term" value="P:regulation of gene expression"/>
    <property type="evidence" value="ECO:0007669"/>
    <property type="project" value="TreeGrafter"/>
</dbReference>
<feature type="compositionally biased region" description="Polar residues" evidence="4">
    <location>
        <begin position="331"/>
        <end position="356"/>
    </location>
</feature>
<dbReference type="Gene3D" id="1.10.30.10">
    <property type="entry name" value="High mobility group box domain"/>
    <property type="match status" value="1"/>
</dbReference>
<dbReference type="InterPro" id="IPR009071">
    <property type="entry name" value="HMG_box_dom"/>
</dbReference>
<dbReference type="EMBL" id="LSSN01005299">
    <property type="protein sequence ID" value="OMJ09821.1"/>
    <property type="molecule type" value="Genomic_DNA"/>
</dbReference>
<dbReference type="InterPro" id="IPR051965">
    <property type="entry name" value="ChromReg_NeuronalGeneExpr"/>
</dbReference>
<sequence>MGIDTIPSKSTRRIKKPRLPENKLNSNESLLSASNKRLSETSELDRAGKDLTISLYYFFSYYQASSLLDDDSDSNSVIPLSILAEEKHSVDNDQQPDAKEADSSIKFHPKKSRKPRKLEDKTPLSNKHTTNDDYPIANSDIPPSDKKKKAEKDPNAPKRPANAFVMYCQEERVNTKAANADATNAEITKQMNSKWKELPPHEKKKYYTKYENLKHEYNKNMSQYLESFSKPLSTPTNNDNSPKSTTSPGPIPSSRNLDMNEDLSPSEYDDNNLNEYDQNSIPNSTENNSLQNSPISNKSQDSQLDVTPIEIDPEQQSVDMPIDAEHEEPDNSSNSDSTQKPPNTTKDTDSNENINVDDTNSISDNQDSISSSENNEFTLDSSNANTNLASNSQQSPLVS</sequence>
<feature type="domain" description="HMG box" evidence="5">
    <location>
        <begin position="157"/>
        <end position="225"/>
    </location>
</feature>
<dbReference type="GO" id="GO:0005634">
    <property type="term" value="C:nucleus"/>
    <property type="evidence" value="ECO:0007669"/>
    <property type="project" value="UniProtKB-UniRule"/>
</dbReference>
<dbReference type="SUPFAM" id="SSF47095">
    <property type="entry name" value="HMG-box"/>
    <property type="match status" value="1"/>
</dbReference>
<feature type="region of interest" description="Disordered" evidence="4">
    <location>
        <begin position="1"/>
        <end position="44"/>
    </location>
</feature>
<evidence type="ECO:0000256" key="2">
    <source>
        <dbReference type="ARBA" id="ARBA00023242"/>
    </source>
</evidence>
<dbReference type="STRING" id="133412.A0A1R1X5B2"/>
<dbReference type="PANTHER" id="PTHR46040">
    <property type="entry name" value="HIGH MOBILITY GROUP PROTEIN 2"/>
    <property type="match status" value="1"/>
</dbReference>
<keyword evidence="2 3" id="KW-0539">Nucleus</keyword>
<feature type="compositionally biased region" description="Polar residues" evidence="4">
    <location>
        <begin position="273"/>
        <end position="305"/>
    </location>
</feature>
<proteinExistence type="predicted"/>
<feature type="compositionally biased region" description="Basic residues" evidence="4">
    <location>
        <begin position="107"/>
        <end position="116"/>
    </location>
</feature>
<gene>
    <name evidence="6" type="ORF">AYI70_g10710</name>
    <name evidence="7" type="ORF">AYI70_g9280</name>
</gene>
<feature type="compositionally biased region" description="Polar residues" evidence="4">
    <location>
        <begin position="222"/>
        <end position="257"/>
    </location>
</feature>
<feature type="region of interest" description="Disordered" evidence="4">
    <location>
        <begin position="222"/>
        <end position="399"/>
    </location>
</feature>
<keyword evidence="8" id="KW-1185">Reference proteome</keyword>
<dbReference type="EMBL" id="LSSN01004109">
    <property type="protein sequence ID" value="OMJ12169.1"/>
    <property type="molecule type" value="Genomic_DNA"/>
</dbReference>
<feature type="compositionally biased region" description="Low complexity" evidence="4">
    <location>
        <begin position="357"/>
        <end position="399"/>
    </location>
</feature>
<protein>
    <submittedName>
        <fullName evidence="6">High mobility group-T protein</fullName>
    </submittedName>
</protein>
<dbReference type="Proteomes" id="UP000187283">
    <property type="component" value="Unassembled WGS sequence"/>
</dbReference>
<feature type="compositionally biased region" description="Basic and acidic residues" evidence="4">
    <location>
        <begin position="88"/>
        <end position="105"/>
    </location>
</feature>
<evidence type="ECO:0000256" key="1">
    <source>
        <dbReference type="ARBA" id="ARBA00023125"/>
    </source>
</evidence>
<keyword evidence="1 3" id="KW-0238">DNA-binding</keyword>
<comment type="caution">
    <text evidence="6">The sequence shown here is derived from an EMBL/GenBank/DDBJ whole genome shotgun (WGS) entry which is preliminary data.</text>
</comment>
<dbReference type="Pfam" id="PF00505">
    <property type="entry name" value="HMG_box"/>
    <property type="match status" value="1"/>
</dbReference>
<dbReference type="SMART" id="SM00398">
    <property type="entry name" value="HMG"/>
    <property type="match status" value="1"/>
</dbReference>
<organism evidence="6 8">
    <name type="scientific">Smittium culicis</name>
    <dbReference type="NCBI Taxonomy" id="133412"/>
    <lineage>
        <taxon>Eukaryota</taxon>
        <taxon>Fungi</taxon>
        <taxon>Fungi incertae sedis</taxon>
        <taxon>Zoopagomycota</taxon>
        <taxon>Kickxellomycotina</taxon>
        <taxon>Harpellomycetes</taxon>
        <taxon>Harpellales</taxon>
        <taxon>Legeriomycetaceae</taxon>
        <taxon>Smittium</taxon>
    </lineage>
</organism>
<evidence type="ECO:0000313" key="8">
    <source>
        <dbReference type="Proteomes" id="UP000187283"/>
    </source>
</evidence>
<evidence type="ECO:0000313" key="7">
    <source>
        <dbReference type="EMBL" id="OMJ12169.1"/>
    </source>
</evidence>
<feature type="compositionally biased region" description="Low complexity" evidence="4">
    <location>
        <begin position="22"/>
        <end position="36"/>
    </location>
</feature>
<dbReference type="OrthoDB" id="1919336at2759"/>
<evidence type="ECO:0000256" key="3">
    <source>
        <dbReference type="PROSITE-ProRule" id="PRU00267"/>
    </source>
</evidence>
<evidence type="ECO:0000259" key="5">
    <source>
        <dbReference type="PROSITE" id="PS50118"/>
    </source>
</evidence>